<feature type="transmembrane region" description="Helical" evidence="1">
    <location>
        <begin position="621"/>
        <end position="643"/>
    </location>
</feature>
<accession>A0ABV9YPW0</accession>
<keyword evidence="1" id="KW-0472">Membrane</keyword>
<dbReference type="SUPFAM" id="SSF56801">
    <property type="entry name" value="Acetyl-CoA synthetase-like"/>
    <property type="match status" value="1"/>
</dbReference>
<protein>
    <submittedName>
        <fullName evidence="3">Non-ribosomal peptide synthetase</fullName>
    </submittedName>
</protein>
<dbReference type="InterPro" id="IPR050237">
    <property type="entry name" value="ATP-dep_AMP-bd_enzyme"/>
</dbReference>
<reference evidence="4" key="1">
    <citation type="journal article" date="2019" name="Int. J. Syst. Evol. Microbiol.">
        <title>The Global Catalogue of Microorganisms (GCM) 10K type strain sequencing project: providing services to taxonomists for standard genome sequencing and annotation.</title>
        <authorList>
            <consortium name="The Broad Institute Genomics Platform"/>
            <consortium name="The Broad Institute Genome Sequencing Center for Infectious Disease"/>
            <person name="Wu L."/>
            <person name="Ma J."/>
        </authorList>
    </citation>
    <scope>NUCLEOTIDE SEQUENCE [LARGE SCALE GENOMIC DNA]</scope>
    <source>
        <strain evidence="4">CGMCC 4.7093</strain>
    </source>
</reference>
<dbReference type="EMBL" id="JBHSIV010000025">
    <property type="protein sequence ID" value="MFC5064636.1"/>
    <property type="molecule type" value="Genomic_DNA"/>
</dbReference>
<feature type="transmembrane region" description="Helical" evidence="1">
    <location>
        <begin position="531"/>
        <end position="551"/>
    </location>
</feature>
<dbReference type="Gene3D" id="3.40.50.12780">
    <property type="entry name" value="N-terminal domain of ligase-like"/>
    <property type="match status" value="1"/>
</dbReference>
<dbReference type="InterPro" id="IPR000873">
    <property type="entry name" value="AMP-dep_synth/lig_dom"/>
</dbReference>
<dbReference type="Proteomes" id="UP001595947">
    <property type="component" value="Unassembled WGS sequence"/>
</dbReference>
<feature type="transmembrane region" description="Helical" evidence="1">
    <location>
        <begin position="777"/>
        <end position="797"/>
    </location>
</feature>
<feature type="transmembrane region" description="Helical" evidence="1">
    <location>
        <begin position="557"/>
        <end position="574"/>
    </location>
</feature>
<feature type="transmembrane region" description="Helical" evidence="1">
    <location>
        <begin position="706"/>
        <end position="722"/>
    </location>
</feature>
<feature type="transmembrane region" description="Helical" evidence="1">
    <location>
        <begin position="752"/>
        <end position="771"/>
    </location>
</feature>
<keyword evidence="4" id="KW-1185">Reference proteome</keyword>
<proteinExistence type="predicted"/>
<evidence type="ECO:0000256" key="1">
    <source>
        <dbReference type="SAM" id="Phobius"/>
    </source>
</evidence>
<dbReference type="PROSITE" id="PS00455">
    <property type="entry name" value="AMP_BINDING"/>
    <property type="match status" value="1"/>
</dbReference>
<gene>
    <name evidence="3" type="ORF">ACFPBZ_20605</name>
</gene>
<dbReference type="InterPro" id="IPR042099">
    <property type="entry name" value="ANL_N_sf"/>
</dbReference>
<evidence type="ECO:0000313" key="3">
    <source>
        <dbReference type="EMBL" id="MFC5064636.1"/>
    </source>
</evidence>
<dbReference type="RefSeq" id="WP_378037981.1">
    <property type="nucleotide sequence ID" value="NZ_JBHSIV010000025.1"/>
</dbReference>
<feature type="domain" description="AMP-dependent synthetase/ligase" evidence="2">
    <location>
        <begin position="111"/>
        <end position="318"/>
    </location>
</feature>
<comment type="caution">
    <text evidence="3">The sequence shown here is derived from an EMBL/GenBank/DDBJ whole genome shotgun (WGS) entry which is preliminary data.</text>
</comment>
<sequence>MVTLARRLERHGDRVALVSDDESVTYRELEARADTVTRALGPRRRLVVAVMSVDVASVVGYLGALRGGHAVLLVPPDPARLAAVRTAWDPDAVVAAGTVTAYRTGSAHDLHPDLALLLATSGSTGSPRLVRLGAAGVDANVAAIADRLDVRADDRAVAMLPLHYCYGLSVLHTTLDRGAALLLRPDAVTDASFWAGVRAGRATSLHGVPHTFDLLDTLGGVPPLPDLRYVTQAGGRLAPEDVARWTAVGRRHGWRFHVMYGQTEATARMTISDPDLAAVRPASVGWPVAGGRVTVDPVDGVDDGGEIVFHGPNVMLGYADSPADLARGRTVDVLRTGDLGRVADDGSVEITGRLRRVVKPAGIRLDLDALERRLAGAGLTAACTGDDDTLVVAVEGGAAAAASARDELGGLPTRPVVVTVPGLPRRENGKVDHPAVRELGRRAQAATAGRGRPRTVHEVFARALPGTPLRDDASFVDLGGTSLTYVRAAGDLERILGRLPHGWDRVPLGDLAAVPPAGGDRPRHREVETVVALRAAAIVLVVGTHAGVWVLPGGAHLLLVIAGWTLARFVLAAADPVRRILRGAAALAVPSAAWIGLRAVTEPDVVVVDALMLGSVVTALIPAYWFVHALVQILLLLALLLAVPGVLRLDRRYPFGLPVAVLAVALAGRFWPVSTPLEGIFDTHRVAWLVVLGWVVFRATTPARRWAVAAGAVALAGTFFPVEPGRAAVVAGGVLALMLLPRVALPAPLAAVVSTLAAASLAVYLTHFAVLGIEARGVPGAVVLVLALAVGVAVWWATASTRAALSRWWPGSRPAGPAPAPAATARAS</sequence>
<keyword evidence="1" id="KW-1133">Transmembrane helix</keyword>
<keyword evidence="1" id="KW-0812">Transmembrane</keyword>
<feature type="transmembrane region" description="Helical" evidence="1">
    <location>
        <begin position="581"/>
        <end position="601"/>
    </location>
</feature>
<evidence type="ECO:0000259" key="2">
    <source>
        <dbReference type="Pfam" id="PF00501"/>
    </source>
</evidence>
<name>A0ABV9YPW0_9PSEU</name>
<evidence type="ECO:0000313" key="4">
    <source>
        <dbReference type="Proteomes" id="UP001595947"/>
    </source>
</evidence>
<organism evidence="3 4">
    <name type="scientific">Actinomycetospora atypica</name>
    <dbReference type="NCBI Taxonomy" id="1290095"/>
    <lineage>
        <taxon>Bacteria</taxon>
        <taxon>Bacillati</taxon>
        <taxon>Actinomycetota</taxon>
        <taxon>Actinomycetes</taxon>
        <taxon>Pseudonocardiales</taxon>
        <taxon>Pseudonocardiaceae</taxon>
        <taxon>Actinomycetospora</taxon>
    </lineage>
</organism>
<dbReference type="Pfam" id="PF00501">
    <property type="entry name" value="AMP-binding"/>
    <property type="match status" value="1"/>
</dbReference>
<dbReference type="InterPro" id="IPR020845">
    <property type="entry name" value="AMP-binding_CS"/>
</dbReference>
<dbReference type="PANTHER" id="PTHR43767:SF1">
    <property type="entry name" value="NONRIBOSOMAL PEPTIDE SYNTHASE PES1 (EUROFUNG)-RELATED"/>
    <property type="match status" value="1"/>
</dbReference>
<dbReference type="PANTHER" id="PTHR43767">
    <property type="entry name" value="LONG-CHAIN-FATTY-ACID--COA LIGASE"/>
    <property type="match status" value="1"/>
</dbReference>